<name>A0A222VS69_9PSEU</name>
<keyword evidence="1" id="KW-0378">Hydrolase</keyword>
<dbReference type="CDD" id="cd07067">
    <property type="entry name" value="HP_PGM_like"/>
    <property type="match status" value="1"/>
</dbReference>
<protein>
    <submittedName>
        <fullName evidence="2">Probable phosphoglycerate mutase</fullName>
    </submittedName>
</protein>
<dbReference type="SUPFAM" id="SSF53254">
    <property type="entry name" value="Phosphoglycerate mutase-like"/>
    <property type="match status" value="1"/>
</dbReference>
<accession>A0A222VS69</accession>
<dbReference type="Gene3D" id="3.40.50.1240">
    <property type="entry name" value="Phosphoglycerate mutase-like"/>
    <property type="match status" value="1"/>
</dbReference>
<dbReference type="InterPro" id="IPR051021">
    <property type="entry name" value="Mito_Ser/Thr_phosphatase"/>
</dbReference>
<dbReference type="AlphaFoldDB" id="A0A222VS69"/>
<dbReference type="KEGG" id="pmad:BAY61_19180"/>
<evidence type="ECO:0000313" key="2">
    <source>
        <dbReference type="EMBL" id="SDD52090.1"/>
    </source>
</evidence>
<reference evidence="2 3" key="1">
    <citation type="submission" date="2016-10" db="EMBL/GenBank/DDBJ databases">
        <authorList>
            <person name="de Groot N.N."/>
        </authorList>
    </citation>
    <scope>NUCLEOTIDE SEQUENCE [LARGE SCALE GENOMIC DNA]</scope>
    <source>
        <strain evidence="2 3">CGMCC 4.5506</strain>
    </source>
</reference>
<dbReference type="Proteomes" id="UP000199494">
    <property type="component" value="Unassembled WGS sequence"/>
</dbReference>
<dbReference type="EMBL" id="FMZE01000009">
    <property type="protein sequence ID" value="SDD52090.1"/>
    <property type="molecule type" value="Genomic_DNA"/>
</dbReference>
<dbReference type="Pfam" id="PF00300">
    <property type="entry name" value="His_Phos_1"/>
    <property type="match status" value="2"/>
</dbReference>
<proteinExistence type="predicted"/>
<dbReference type="GO" id="GO:0016787">
    <property type="term" value="F:hydrolase activity"/>
    <property type="evidence" value="ECO:0007669"/>
    <property type="project" value="UniProtKB-KW"/>
</dbReference>
<gene>
    <name evidence="2" type="ORF">SAMN05421630_109214</name>
</gene>
<evidence type="ECO:0000256" key="1">
    <source>
        <dbReference type="ARBA" id="ARBA00022801"/>
    </source>
</evidence>
<dbReference type="STRING" id="530584.SAMN05421630_109214"/>
<sequence length="195" mass="21048">MATRHLYVVRHGAADPFGELTEAGERQVELLAGRLAKLPVDAVWHSPLSRAVASAEIIGKRLAGVPVREAAELIDHVPFVPEDPPPAWRGFFDGYDRDEAAAGAARAAALLERFALPADGESHEVLVTHAYPVAWLVRHALGAPAERWMGLNCGNTALTAIDYYDGAAPNLLLYNDMGHLPVELRWTGFGAGTRP</sequence>
<dbReference type="PANTHER" id="PTHR20935:SF0">
    <property type="entry name" value="SERINE_THREONINE-PROTEIN PHOSPHATASE PGAM5, MITOCHONDRIAL"/>
    <property type="match status" value="1"/>
</dbReference>
<dbReference type="PANTHER" id="PTHR20935">
    <property type="entry name" value="PHOSPHOGLYCERATE MUTASE-RELATED"/>
    <property type="match status" value="1"/>
</dbReference>
<dbReference type="InterPro" id="IPR029033">
    <property type="entry name" value="His_PPase_superfam"/>
</dbReference>
<keyword evidence="3" id="KW-1185">Reference proteome</keyword>
<dbReference type="OrthoDB" id="9800841at2"/>
<dbReference type="RefSeq" id="WP_091808308.1">
    <property type="nucleotide sequence ID" value="NZ_CP016353.1"/>
</dbReference>
<organism evidence="2 3">
    <name type="scientific">Prauserella marina</name>
    <dbReference type="NCBI Taxonomy" id="530584"/>
    <lineage>
        <taxon>Bacteria</taxon>
        <taxon>Bacillati</taxon>
        <taxon>Actinomycetota</taxon>
        <taxon>Actinomycetes</taxon>
        <taxon>Pseudonocardiales</taxon>
        <taxon>Pseudonocardiaceae</taxon>
        <taxon>Prauserella</taxon>
    </lineage>
</organism>
<evidence type="ECO:0000313" key="3">
    <source>
        <dbReference type="Proteomes" id="UP000199494"/>
    </source>
</evidence>
<dbReference type="InterPro" id="IPR013078">
    <property type="entry name" value="His_Pase_superF_clade-1"/>
</dbReference>